<dbReference type="EMBL" id="CP051682">
    <property type="protein sequence ID" value="QJD95515.1"/>
    <property type="molecule type" value="Genomic_DNA"/>
</dbReference>
<dbReference type="KEGG" id="mrob:HH214_06330"/>
<dbReference type="PANTHER" id="PTHR30069:SF29">
    <property type="entry name" value="HEMOGLOBIN AND HEMOGLOBIN-HAPTOGLOBIN-BINDING PROTEIN 1-RELATED"/>
    <property type="match status" value="1"/>
</dbReference>
<dbReference type="Gene3D" id="2.170.130.10">
    <property type="entry name" value="TonB-dependent receptor, plug domain"/>
    <property type="match status" value="1"/>
</dbReference>
<dbReference type="RefSeq" id="WP_169606523.1">
    <property type="nucleotide sequence ID" value="NZ_CP051682.1"/>
</dbReference>
<feature type="chain" id="PRO_5029728265" evidence="12">
    <location>
        <begin position="22"/>
        <end position="1019"/>
    </location>
</feature>
<dbReference type="SUPFAM" id="SSF49464">
    <property type="entry name" value="Carboxypeptidase regulatory domain-like"/>
    <property type="match status" value="1"/>
</dbReference>
<evidence type="ECO:0000259" key="13">
    <source>
        <dbReference type="Pfam" id="PF00593"/>
    </source>
</evidence>
<dbReference type="Pfam" id="PF00593">
    <property type="entry name" value="TonB_dep_Rec_b-barrel"/>
    <property type="match status" value="1"/>
</dbReference>
<name>A0A7L5DWW0_9SPHI</name>
<comment type="subcellular location">
    <subcellularLocation>
        <location evidence="1 10">Cell outer membrane</location>
        <topology evidence="1 10">Multi-pass membrane protein</topology>
    </subcellularLocation>
</comment>
<dbReference type="NCBIfam" id="TIGR04057">
    <property type="entry name" value="SusC_RagA_signa"/>
    <property type="match status" value="1"/>
</dbReference>
<feature type="domain" description="TonB-dependent receptor plug" evidence="14">
    <location>
        <begin position="114"/>
        <end position="219"/>
    </location>
</feature>
<reference evidence="15 16" key="1">
    <citation type="submission" date="2020-04" db="EMBL/GenBank/DDBJ databases">
        <title>Genome sequencing of novel species.</title>
        <authorList>
            <person name="Heo J."/>
            <person name="Kim S.-J."/>
            <person name="Kim J.-S."/>
            <person name="Hong S.-B."/>
            <person name="Kwon S.-W."/>
        </authorList>
    </citation>
    <scope>NUCLEOTIDE SEQUENCE [LARGE SCALE GENOMIC DNA]</scope>
    <source>
        <strain evidence="15 16">F39-2</strain>
    </source>
</reference>
<evidence type="ECO:0000313" key="15">
    <source>
        <dbReference type="EMBL" id="QJD95515.1"/>
    </source>
</evidence>
<dbReference type="InterPro" id="IPR036942">
    <property type="entry name" value="Beta-barrel_TonB_sf"/>
</dbReference>
<evidence type="ECO:0000256" key="6">
    <source>
        <dbReference type="ARBA" id="ARBA00023077"/>
    </source>
</evidence>
<dbReference type="PROSITE" id="PS52016">
    <property type="entry name" value="TONB_DEPENDENT_REC_3"/>
    <property type="match status" value="1"/>
</dbReference>
<evidence type="ECO:0000256" key="8">
    <source>
        <dbReference type="ARBA" id="ARBA00023170"/>
    </source>
</evidence>
<dbReference type="GO" id="GO:0044718">
    <property type="term" value="P:siderophore transmembrane transport"/>
    <property type="evidence" value="ECO:0007669"/>
    <property type="project" value="TreeGrafter"/>
</dbReference>
<keyword evidence="4 10" id="KW-0812">Transmembrane</keyword>
<dbReference type="NCBIfam" id="TIGR04056">
    <property type="entry name" value="OMP_RagA_SusC"/>
    <property type="match status" value="1"/>
</dbReference>
<dbReference type="SUPFAM" id="SSF56935">
    <property type="entry name" value="Porins"/>
    <property type="match status" value="1"/>
</dbReference>
<dbReference type="Pfam" id="PF07715">
    <property type="entry name" value="Plug"/>
    <property type="match status" value="1"/>
</dbReference>
<dbReference type="InterPro" id="IPR012910">
    <property type="entry name" value="Plug_dom"/>
</dbReference>
<sequence>MRKKLTLLISLLCLSLSFAFAQSVVKGKVTDKSGQPLPGVGVKVQGTTTATSTDINGSYTINAAPNASLIFTYVGFTTLTEPIANQSVVNVTLTEGTNNLNDVVVVGFGTQKKSVVTGAITRVKTSDIQDQQVTRLDQALQGRTSGVTVTQSSGAPGAAPQIRIRGASSINNSEPLYVIDGLVVINGGIDNLNPDAIESIEVLKDASAAIYGSRASNGVILVTTKKGKAGTPVINYNGYIGFQQPIRKVDLANATQYATLRNQAVTNDGGTAPFANPSSYGVGTNWQDEIFSNAMIQNHNLSVSGGSEKSTYYTSFGYLDQRGIILKDQSDYKRYSFTVNSNSKVKKWLTVGENLNYAYGRTLGSFNTNSEFGGPLSSALNLDPITSVLQTNSAIAAGYNQYAVRNSAGVPYAISPYVGNEITNPLAYAQTINGNYSWSHNLFGNVFAEIEPITGLKIRTQYNAKQAFYGGDSFTPLYYLNSNNSNTTLTAANRNNNRNYTYTWDNTISYSKAIGLHNFTVLGGTSAFRQSGVTLGTNYTGLPYTSFSQLSFNQSLSAANRVGYSGEDQPYTVASIFGRVTYDYDQKYLFSGIIRRDGSSRFGSNNVYGVFPSAQVGWVVTREKFFPKDSFVDFLKIRGSYGAVGNEQSLGAFYYTSVVGSGNNYVFGSDQLTIGSSATRPSNPDLKWESLHSTDLGFDAVIFKNLNVTFDLYRRLTKGMIQQQTVPGYTGYTDQPYANVGNLINKGMELELGYSRKMGDFGFGVNGNIAYNYNKILTLGNLVSYLDLGSFQGISSYSLQRNQAGHPVGSFYGFREVGIYQTQAQINSTPHLDGAKPGDFIWQDVNGDGKIDQADRTFLGSPLPKYTYGLTINANYKGFDLKIFGQGAWGNKVFEGYRRLDLPTANYEIAALNAWTPTNTNTNYPRLTDNDPNNNFKYPSNFYLHNGGYFRIRTAQIGYTVKKNWLQKIDVSNVRVYISSNNLATITGYKGYDPEVSGAIDRGVYPASRSFLVGLNVTL</sequence>
<keyword evidence="3 10" id="KW-1134">Transmembrane beta strand</keyword>
<dbReference type="InterPro" id="IPR039426">
    <property type="entry name" value="TonB-dep_rcpt-like"/>
</dbReference>
<keyword evidence="9 10" id="KW-0998">Cell outer membrane</keyword>
<evidence type="ECO:0000313" key="16">
    <source>
        <dbReference type="Proteomes" id="UP000503278"/>
    </source>
</evidence>
<dbReference type="PANTHER" id="PTHR30069">
    <property type="entry name" value="TONB-DEPENDENT OUTER MEMBRANE RECEPTOR"/>
    <property type="match status" value="1"/>
</dbReference>
<evidence type="ECO:0000259" key="14">
    <source>
        <dbReference type="Pfam" id="PF07715"/>
    </source>
</evidence>
<dbReference type="InterPro" id="IPR008969">
    <property type="entry name" value="CarboxyPept-like_regulatory"/>
</dbReference>
<keyword evidence="7 10" id="KW-0472">Membrane</keyword>
<gene>
    <name evidence="15" type="ORF">HH214_06330</name>
</gene>
<evidence type="ECO:0000256" key="3">
    <source>
        <dbReference type="ARBA" id="ARBA00022452"/>
    </source>
</evidence>
<evidence type="ECO:0000256" key="11">
    <source>
        <dbReference type="RuleBase" id="RU003357"/>
    </source>
</evidence>
<keyword evidence="8 15" id="KW-0675">Receptor</keyword>
<dbReference type="Pfam" id="PF13715">
    <property type="entry name" value="CarbopepD_reg_2"/>
    <property type="match status" value="1"/>
</dbReference>
<keyword evidence="6 11" id="KW-0798">TonB box</keyword>
<evidence type="ECO:0000256" key="1">
    <source>
        <dbReference type="ARBA" id="ARBA00004571"/>
    </source>
</evidence>
<keyword evidence="16" id="KW-1185">Reference proteome</keyword>
<comment type="similarity">
    <text evidence="10 11">Belongs to the TonB-dependent receptor family.</text>
</comment>
<evidence type="ECO:0000256" key="12">
    <source>
        <dbReference type="SAM" id="SignalP"/>
    </source>
</evidence>
<accession>A0A7L5DWW0</accession>
<evidence type="ECO:0000256" key="5">
    <source>
        <dbReference type="ARBA" id="ARBA00022729"/>
    </source>
</evidence>
<evidence type="ECO:0000256" key="2">
    <source>
        <dbReference type="ARBA" id="ARBA00022448"/>
    </source>
</evidence>
<evidence type="ECO:0000256" key="10">
    <source>
        <dbReference type="PROSITE-ProRule" id="PRU01360"/>
    </source>
</evidence>
<feature type="signal peptide" evidence="12">
    <location>
        <begin position="1"/>
        <end position="21"/>
    </location>
</feature>
<evidence type="ECO:0000256" key="9">
    <source>
        <dbReference type="ARBA" id="ARBA00023237"/>
    </source>
</evidence>
<dbReference type="AlphaFoldDB" id="A0A7L5DWW0"/>
<proteinExistence type="inferred from homology"/>
<dbReference type="InterPro" id="IPR037066">
    <property type="entry name" value="Plug_dom_sf"/>
</dbReference>
<dbReference type="Gene3D" id="2.40.170.20">
    <property type="entry name" value="TonB-dependent receptor, beta-barrel domain"/>
    <property type="match status" value="1"/>
</dbReference>
<feature type="domain" description="TonB-dependent receptor-like beta-barrel" evidence="13">
    <location>
        <begin position="398"/>
        <end position="983"/>
    </location>
</feature>
<keyword evidence="2 10" id="KW-0813">Transport</keyword>
<dbReference type="InterPro" id="IPR023997">
    <property type="entry name" value="TonB-dep_OMP_SusC/RagA_CS"/>
</dbReference>
<dbReference type="GO" id="GO:0015344">
    <property type="term" value="F:siderophore uptake transmembrane transporter activity"/>
    <property type="evidence" value="ECO:0007669"/>
    <property type="project" value="TreeGrafter"/>
</dbReference>
<dbReference type="InterPro" id="IPR000531">
    <property type="entry name" value="Beta-barrel_TonB"/>
</dbReference>
<protein>
    <submittedName>
        <fullName evidence="15">TonB-dependent receptor</fullName>
    </submittedName>
</protein>
<dbReference type="GO" id="GO:0009279">
    <property type="term" value="C:cell outer membrane"/>
    <property type="evidence" value="ECO:0007669"/>
    <property type="project" value="UniProtKB-SubCell"/>
</dbReference>
<dbReference type="InterPro" id="IPR023996">
    <property type="entry name" value="TonB-dep_OMP_SusC/RagA"/>
</dbReference>
<keyword evidence="5 12" id="KW-0732">Signal</keyword>
<evidence type="ECO:0000256" key="7">
    <source>
        <dbReference type="ARBA" id="ARBA00023136"/>
    </source>
</evidence>
<dbReference type="Proteomes" id="UP000503278">
    <property type="component" value="Chromosome"/>
</dbReference>
<dbReference type="Gene3D" id="2.60.40.1120">
    <property type="entry name" value="Carboxypeptidase-like, regulatory domain"/>
    <property type="match status" value="1"/>
</dbReference>
<evidence type="ECO:0000256" key="4">
    <source>
        <dbReference type="ARBA" id="ARBA00022692"/>
    </source>
</evidence>
<organism evidence="15 16">
    <name type="scientific">Mucilaginibacter robiniae</name>
    <dbReference type="NCBI Taxonomy" id="2728022"/>
    <lineage>
        <taxon>Bacteria</taxon>
        <taxon>Pseudomonadati</taxon>
        <taxon>Bacteroidota</taxon>
        <taxon>Sphingobacteriia</taxon>
        <taxon>Sphingobacteriales</taxon>
        <taxon>Sphingobacteriaceae</taxon>
        <taxon>Mucilaginibacter</taxon>
    </lineage>
</organism>